<feature type="binding site" evidence="8">
    <location>
        <position position="212"/>
    </location>
    <ligand>
        <name>NAD(+)</name>
        <dbReference type="ChEBI" id="CHEBI:57540"/>
    </ligand>
</feature>
<dbReference type="EMBL" id="CP009440">
    <property type="protein sequence ID" value="AJI53631.1"/>
    <property type="molecule type" value="Genomic_DNA"/>
</dbReference>
<dbReference type="GO" id="GO:0005829">
    <property type="term" value="C:cytosol"/>
    <property type="evidence" value="ECO:0007669"/>
    <property type="project" value="TreeGrafter"/>
</dbReference>
<dbReference type="FunFam" id="1.10.285.10:FF:000001">
    <property type="entry name" value="Glutamate dehydrogenase"/>
    <property type="match status" value="1"/>
</dbReference>
<dbReference type="InterPro" id="IPR033922">
    <property type="entry name" value="NAD_bind_Glu_DH"/>
</dbReference>
<dbReference type="SMART" id="SM00839">
    <property type="entry name" value="ELFV_dehydrog"/>
    <property type="match status" value="1"/>
</dbReference>
<accession>A0A0B6D417</accession>
<evidence type="ECO:0000256" key="10">
    <source>
        <dbReference type="RuleBase" id="RU004417"/>
    </source>
</evidence>
<feature type="binding site" evidence="8">
    <location>
        <position position="243"/>
    </location>
    <ligand>
        <name>NAD(+)</name>
        <dbReference type="ChEBI" id="CHEBI:57540"/>
    </ligand>
</feature>
<dbReference type="InterPro" id="IPR036291">
    <property type="entry name" value="NAD(P)-bd_dom_sf"/>
</dbReference>
<dbReference type="Pfam" id="PF00208">
    <property type="entry name" value="ELFV_dehydrog"/>
    <property type="match status" value="1"/>
</dbReference>
<dbReference type="PRINTS" id="PR00082">
    <property type="entry name" value="GLFDHDRGNASE"/>
</dbReference>
<evidence type="ECO:0000313" key="12">
    <source>
        <dbReference type="EMBL" id="AJI53631.1"/>
    </source>
</evidence>
<feature type="binding site" evidence="8">
    <location>
        <position position="167"/>
    </location>
    <ligand>
        <name>substrate</name>
    </ligand>
</feature>
<dbReference type="CDD" id="cd05313">
    <property type="entry name" value="NAD_bind_2_Glu_DH"/>
    <property type="match status" value="1"/>
</dbReference>
<dbReference type="FunFam" id="3.40.50.10860:FF:000002">
    <property type="entry name" value="Glutamate dehydrogenase"/>
    <property type="match status" value="1"/>
</dbReference>
<dbReference type="Proteomes" id="UP000031830">
    <property type="component" value="Chromosome"/>
</dbReference>
<dbReference type="Gene3D" id="3.40.50.720">
    <property type="entry name" value="NAD(P)-binding Rossmann-like Domain"/>
    <property type="match status" value="1"/>
</dbReference>
<dbReference type="NCBIfam" id="NF006929">
    <property type="entry name" value="PRK09414.1"/>
    <property type="match status" value="1"/>
</dbReference>
<evidence type="ECO:0000256" key="5">
    <source>
        <dbReference type="ARBA" id="ARBA00048584"/>
    </source>
</evidence>
<comment type="subunit">
    <text evidence="3">Homohexamer.</text>
</comment>
<dbReference type="InterPro" id="IPR006097">
    <property type="entry name" value="Glu/Leu/Phe/Val/Trp_DH_dimer"/>
</dbReference>
<organism evidence="12 13">
    <name type="scientific">Francisella philomiragia</name>
    <dbReference type="NCBI Taxonomy" id="28110"/>
    <lineage>
        <taxon>Bacteria</taxon>
        <taxon>Pseudomonadati</taxon>
        <taxon>Pseudomonadota</taxon>
        <taxon>Gammaproteobacteria</taxon>
        <taxon>Thiotrichales</taxon>
        <taxon>Francisellaceae</taxon>
        <taxon>Francisella</taxon>
    </lineage>
</organism>
<feature type="binding site" evidence="8">
    <location>
        <position position="116"/>
    </location>
    <ligand>
        <name>substrate</name>
    </ligand>
</feature>
<dbReference type="KEGG" id="fpz:LA55_1772"/>
<dbReference type="AlphaFoldDB" id="A0A0B6D417"/>
<dbReference type="Gene3D" id="3.40.50.10860">
    <property type="entry name" value="Leucine Dehydrogenase, chain A, domain 1"/>
    <property type="match status" value="1"/>
</dbReference>
<dbReference type="InterPro" id="IPR014362">
    <property type="entry name" value="Glu_DH"/>
</dbReference>
<dbReference type="GO" id="GO:0000166">
    <property type="term" value="F:nucleotide binding"/>
    <property type="evidence" value="ECO:0007669"/>
    <property type="project" value="UniProtKB-KW"/>
</dbReference>
<evidence type="ECO:0000256" key="3">
    <source>
        <dbReference type="ARBA" id="ARBA00011643"/>
    </source>
</evidence>
<dbReference type="InterPro" id="IPR033524">
    <property type="entry name" value="Glu/Leu/Phe/Val_DH_AS"/>
</dbReference>
<dbReference type="PROSITE" id="PS00074">
    <property type="entry name" value="GLFV_DEHYDROGENASE"/>
    <property type="match status" value="1"/>
</dbReference>
<dbReference type="STRING" id="28110.KU46_208"/>
<dbReference type="InterPro" id="IPR006096">
    <property type="entry name" value="Glu/Leu/Phe/Val/Trp_DH_C"/>
</dbReference>
<comment type="catalytic activity">
    <reaction evidence="5">
        <text>L-glutamate + NADP(+) + H2O = 2-oxoglutarate + NH4(+) + NADPH + H(+)</text>
        <dbReference type="Rhea" id="RHEA:11612"/>
        <dbReference type="ChEBI" id="CHEBI:15377"/>
        <dbReference type="ChEBI" id="CHEBI:15378"/>
        <dbReference type="ChEBI" id="CHEBI:16810"/>
        <dbReference type="ChEBI" id="CHEBI:28938"/>
        <dbReference type="ChEBI" id="CHEBI:29985"/>
        <dbReference type="ChEBI" id="CHEBI:57783"/>
        <dbReference type="ChEBI" id="CHEBI:58349"/>
        <dbReference type="EC" id="1.4.1.4"/>
    </reaction>
</comment>
<keyword evidence="8" id="KW-0547">Nucleotide-binding</keyword>
<dbReference type="OrthoDB" id="9803297at2"/>
<gene>
    <name evidence="12" type="primary">gdh</name>
    <name evidence="12" type="ORF">LA55_1772</name>
</gene>
<sequence>MNAQKYIDSVIAEVEKRDGHEKEFIQAVKEVFSTLKPALEQNPKYIKENILARMVEPERGITFRVPWIDRDGNVQVNRGYRYQYNGSIGPYKGGIRFHPSVYSGIIKFLGFEQVFKNSLTTLPMGGGKGGADFDPKGKTDAEIMNFCQSFMTELQRHIGPDIDVPAGDIGVGGREIGYMYGQYRRMRGAFENGVLTGKSLESGGSLIRPEATGYGAVFYLQNMLKHDGETMQGKTVVVSGYGNVSWGVCKKLDQLGAKAVTISGSKGFVHDPAGITGEEKIGFLLKIREGKASMQDYADKFGATFHAGQKPWGIKADVAIPAATQNEIDVADANKLLEAGVKYVVEASNMPTTNEAIEFLMEKGVILAPGKAANAGGVATSGLEMCQNSARIAWTAEEVEAKLEQIMANIFDACKFASEKYGLGYNLVAGANLAGFEKVANAMIQQGRY</sequence>
<dbReference type="PANTHER" id="PTHR43571">
    <property type="entry name" value="NADP-SPECIFIC GLUTAMATE DEHYDROGENASE 1-RELATED"/>
    <property type="match status" value="1"/>
</dbReference>
<protein>
    <recommendedName>
        <fullName evidence="6">Glutamate dehydrogenase</fullName>
    </recommendedName>
</protein>
<dbReference type="RefSeq" id="WP_044526821.1">
    <property type="nucleotide sequence ID" value="NZ_CP009440.1"/>
</dbReference>
<dbReference type="GO" id="GO:0004354">
    <property type="term" value="F:glutamate dehydrogenase (NADP+) activity"/>
    <property type="evidence" value="ECO:0007669"/>
    <property type="project" value="UniProtKB-EC"/>
</dbReference>
<feature type="active site" description="Proton donor" evidence="7">
    <location>
        <position position="128"/>
    </location>
</feature>
<evidence type="ECO:0000313" key="13">
    <source>
        <dbReference type="Proteomes" id="UP000031830"/>
    </source>
</evidence>
<feature type="binding site" evidence="8">
    <location>
        <position position="381"/>
    </location>
    <ligand>
        <name>substrate</name>
    </ligand>
</feature>
<evidence type="ECO:0000256" key="9">
    <source>
        <dbReference type="PIRSR" id="PIRSR000185-3"/>
    </source>
</evidence>
<evidence type="ECO:0000256" key="6">
    <source>
        <dbReference type="PIRNR" id="PIRNR000185"/>
    </source>
</evidence>
<feature type="binding site" evidence="8">
    <location>
        <position position="92"/>
    </location>
    <ligand>
        <name>substrate</name>
    </ligand>
</feature>
<dbReference type="SUPFAM" id="SSF53223">
    <property type="entry name" value="Aminoacid dehydrogenase-like, N-terminal domain"/>
    <property type="match status" value="1"/>
</dbReference>
<dbReference type="GO" id="GO:0006537">
    <property type="term" value="P:glutamate biosynthetic process"/>
    <property type="evidence" value="ECO:0007669"/>
    <property type="project" value="UniProtKB-ARBA"/>
</dbReference>
<feature type="site" description="Important for catalysis" evidence="9">
    <location>
        <position position="168"/>
    </location>
</feature>
<evidence type="ECO:0000259" key="11">
    <source>
        <dbReference type="SMART" id="SM00839"/>
    </source>
</evidence>
<evidence type="ECO:0000256" key="2">
    <source>
        <dbReference type="ARBA" id="ARBA00006382"/>
    </source>
</evidence>
<reference evidence="12 13" key="1">
    <citation type="journal article" date="2015" name="Genome Announc.">
        <title>Genome sequencing of 18 francisella strains to aid in assay development and testing.</title>
        <authorList>
            <person name="Johnson S.L."/>
            <person name="Daligault H.E."/>
            <person name="Davenport K.W."/>
            <person name="Coyne S.R."/>
            <person name="Frey K.G."/>
            <person name="Koroleva G.I."/>
            <person name="Broomall S.M."/>
            <person name="Bishop-Lilly K.A."/>
            <person name="Bruce D.C."/>
            <person name="Chertkov O."/>
            <person name="Freitas T."/>
            <person name="Jaissle J."/>
            <person name="Ladner J.T."/>
            <person name="Rosenzweig C.N."/>
            <person name="Gibbons H.S."/>
            <person name="Palacios G.F."/>
            <person name="Redden C.L."/>
            <person name="Xu Y."/>
            <person name="Minogue T.D."/>
            <person name="Chain P.S."/>
        </authorList>
    </citation>
    <scope>NUCLEOTIDE SEQUENCE [LARGE SCALE GENOMIC DNA]</scope>
    <source>
        <strain evidence="12 13">GA01-2794</strain>
    </source>
</reference>
<keyword evidence="4 6" id="KW-0560">Oxidoreductase</keyword>
<proteinExistence type="inferred from homology"/>
<dbReference type="PIRSF" id="PIRSF000185">
    <property type="entry name" value="Glu_DH"/>
    <property type="match status" value="1"/>
</dbReference>
<dbReference type="Gene3D" id="1.10.285.10">
    <property type="entry name" value="Glutamate Dehydrogenase, chain A, domain 3"/>
    <property type="match status" value="2"/>
</dbReference>
<evidence type="ECO:0000256" key="4">
    <source>
        <dbReference type="ARBA" id="ARBA00023002"/>
    </source>
</evidence>
<evidence type="ECO:0000256" key="8">
    <source>
        <dbReference type="PIRSR" id="PIRSR000185-2"/>
    </source>
</evidence>
<dbReference type="InterPro" id="IPR006095">
    <property type="entry name" value="Glu/Leu/Phe/Val/Trp_DH"/>
</dbReference>
<dbReference type="FunFam" id="3.40.50.720:FF:000030">
    <property type="entry name" value="Glutamate dehydrogenase"/>
    <property type="match status" value="1"/>
</dbReference>
<dbReference type="InterPro" id="IPR046346">
    <property type="entry name" value="Aminoacid_DH-like_N_sf"/>
</dbReference>
<feature type="binding site" evidence="8">
    <location>
        <position position="113"/>
    </location>
    <ligand>
        <name>substrate</name>
    </ligand>
</feature>
<dbReference type="Pfam" id="PF02812">
    <property type="entry name" value="ELFV_dehydrog_N"/>
    <property type="match status" value="1"/>
</dbReference>
<evidence type="ECO:0000256" key="7">
    <source>
        <dbReference type="PIRSR" id="PIRSR000185-1"/>
    </source>
</evidence>
<comment type="similarity">
    <text evidence="2 6 10">Belongs to the Glu/Leu/Phe/Val dehydrogenases family.</text>
</comment>
<keyword evidence="8" id="KW-0520">NAD</keyword>
<evidence type="ECO:0000256" key="1">
    <source>
        <dbReference type="ARBA" id="ARBA00003868"/>
    </source>
</evidence>
<dbReference type="PANTHER" id="PTHR43571:SF1">
    <property type="entry name" value="NADP-SPECIFIC GLUTAMATE DEHYDROGENASE 1-RELATED"/>
    <property type="match status" value="1"/>
</dbReference>
<feature type="domain" description="Glutamate/phenylalanine/leucine/valine/L-tryptophan dehydrogenase C-terminal" evidence="11">
    <location>
        <begin position="205"/>
        <end position="447"/>
    </location>
</feature>
<dbReference type="SUPFAM" id="SSF51735">
    <property type="entry name" value="NAD(P)-binding Rossmann-fold domains"/>
    <property type="match status" value="1"/>
</dbReference>
<dbReference type="InterPro" id="IPR050724">
    <property type="entry name" value="Glu_Leu_Phe_Val_DH"/>
</dbReference>
<name>A0A0B6D417_9GAMM</name>
<comment type="function">
    <text evidence="1">Catalyzes the reversible oxidative deamination of glutamate to alpha-ketoglutarate and ammonia.</text>
</comment>